<evidence type="ECO:0000313" key="2">
    <source>
        <dbReference type="Proteomes" id="UP001501004"/>
    </source>
</evidence>
<name>A0ABP7FX41_9MICO</name>
<protein>
    <submittedName>
        <fullName evidence="1">Uncharacterized protein</fullName>
    </submittedName>
</protein>
<dbReference type="Proteomes" id="UP001501004">
    <property type="component" value="Unassembled WGS sequence"/>
</dbReference>
<proteinExistence type="predicted"/>
<evidence type="ECO:0000313" key="1">
    <source>
        <dbReference type="EMBL" id="GAA3750512.1"/>
    </source>
</evidence>
<dbReference type="RefSeq" id="WP_344757660.1">
    <property type="nucleotide sequence ID" value="NZ_BAABAE010000005.1"/>
</dbReference>
<reference evidence="2" key="1">
    <citation type="journal article" date="2019" name="Int. J. Syst. Evol. Microbiol.">
        <title>The Global Catalogue of Microorganisms (GCM) 10K type strain sequencing project: providing services to taxonomists for standard genome sequencing and annotation.</title>
        <authorList>
            <consortium name="The Broad Institute Genomics Platform"/>
            <consortium name="The Broad Institute Genome Sequencing Center for Infectious Disease"/>
            <person name="Wu L."/>
            <person name="Ma J."/>
        </authorList>
    </citation>
    <scope>NUCLEOTIDE SEQUENCE [LARGE SCALE GENOMIC DNA]</scope>
    <source>
        <strain evidence="2">JCM 16949</strain>
    </source>
</reference>
<organism evidence="1 2">
    <name type="scientific">Leifsonella bigeumensis</name>
    <dbReference type="NCBI Taxonomy" id="433643"/>
    <lineage>
        <taxon>Bacteria</taxon>
        <taxon>Bacillati</taxon>
        <taxon>Actinomycetota</taxon>
        <taxon>Actinomycetes</taxon>
        <taxon>Micrococcales</taxon>
        <taxon>Microbacteriaceae</taxon>
        <taxon>Leifsonella</taxon>
    </lineage>
</organism>
<dbReference type="EMBL" id="BAABAE010000005">
    <property type="protein sequence ID" value="GAA3750512.1"/>
    <property type="molecule type" value="Genomic_DNA"/>
</dbReference>
<sequence>MNTVLTTHRSRHEHPPQPAETQYRYEVRRVGLADRVALHLGVALVKWSRRPLTVETRERRANRVEHLLARLARERETERMRYLNVPRQ</sequence>
<gene>
    <name evidence="1" type="ORF">GCM10022239_27210</name>
</gene>
<keyword evidence="2" id="KW-1185">Reference proteome</keyword>
<comment type="caution">
    <text evidence="1">The sequence shown here is derived from an EMBL/GenBank/DDBJ whole genome shotgun (WGS) entry which is preliminary data.</text>
</comment>
<accession>A0ABP7FX41</accession>